<protein>
    <recommendedName>
        <fullName evidence="3">TLDc domain-containing protein</fullName>
    </recommendedName>
</protein>
<keyword evidence="5" id="KW-1185">Reference proteome</keyword>
<name>A0A9Q0RBJ7_ANAIG</name>
<dbReference type="EMBL" id="JAPDFW010000079">
    <property type="protein sequence ID" value="KAJ5072794.1"/>
    <property type="molecule type" value="Genomic_DNA"/>
</dbReference>
<feature type="region of interest" description="Disordered" evidence="2">
    <location>
        <begin position="1"/>
        <end position="20"/>
    </location>
</feature>
<dbReference type="InterPro" id="IPR006571">
    <property type="entry name" value="TLDc_dom"/>
</dbReference>
<proteinExistence type="predicted"/>
<dbReference type="PANTHER" id="PTHR23354">
    <property type="entry name" value="NUCLEOLAR PROTEIN 7/ESTROGEN RECEPTOR COACTIVATOR-RELATED"/>
    <property type="match status" value="1"/>
</dbReference>
<evidence type="ECO:0000256" key="1">
    <source>
        <dbReference type="SAM" id="Coils"/>
    </source>
</evidence>
<dbReference type="OrthoDB" id="10065050at2759"/>
<gene>
    <name evidence="4" type="ORF">M0811_09240</name>
</gene>
<dbReference type="Proteomes" id="UP001149090">
    <property type="component" value="Unassembled WGS sequence"/>
</dbReference>
<comment type="caution">
    <text evidence="4">The sequence shown here is derived from an EMBL/GenBank/DDBJ whole genome shotgun (WGS) entry which is preliminary data.</text>
</comment>
<dbReference type="Pfam" id="PF07534">
    <property type="entry name" value="TLD"/>
    <property type="match status" value="1"/>
</dbReference>
<feature type="domain" description="TLDc" evidence="3">
    <location>
        <begin position="89"/>
        <end position="293"/>
    </location>
</feature>
<feature type="coiled-coil region" evidence="1">
    <location>
        <begin position="26"/>
        <end position="67"/>
    </location>
</feature>
<evidence type="ECO:0000313" key="5">
    <source>
        <dbReference type="Proteomes" id="UP001149090"/>
    </source>
</evidence>
<dbReference type="PANTHER" id="PTHR23354:SF122">
    <property type="entry name" value="GTPASE-ACTIVATING PROTEIN SKYWALKER"/>
    <property type="match status" value="1"/>
</dbReference>
<sequence length="293" mass="34432">MKKENQKKDKQIQKDSEAINKRNEMILKQEHELKDKQNHLDFLLKENERLKTQIQNQNQNQKQTQIQKQKPIIESIPKKQKIKLLKESTILNEEYLINLQKWIPNQNFFKLCKLGFSTKNDGFNTNDFHQKSDDKGETLVLIKTEKGFVFGGYTSVGFKHFSLSKSVMDYPYQYFSYPDNFSFLFTLKNPYNFPPSKFPLQKKDFPYAIYSCNYSYGSFAFGLSLESSGFVHQGNLKADLLFNSTWNHVYSDFGINYQLPPGFTYGGNKKKNLKDSKTFFSEGGKQEFEIYFK</sequence>
<organism evidence="4 5">
    <name type="scientific">Anaeramoeba ignava</name>
    <name type="common">Anaerobic marine amoeba</name>
    <dbReference type="NCBI Taxonomy" id="1746090"/>
    <lineage>
        <taxon>Eukaryota</taxon>
        <taxon>Metamonada</taxon>
        <taxon>Anaeramoebidae</taxon>
        <taxon>Anaeramoeba</taxon>
    </lineage>
</organism>
<keyword evidence="1" id="KW-0175">Coiled coil</keyword>
<evidence type="ECO:0000256" key="2">
    <source>
        <dbReference type="SAM" id="MobiDB-lite"/>
    </source>
</evidence>
<dbReference type="PROSITE" id="PS51886">
    <property type="entry name" value="TLDC"/>
    <property type="match status" value="1"/>
</dbReference>
<reference evidence="4" key="1">
    <citation type="submission" date="2022-10" db="EMBL/GenBank/DDBJ databases">
        <title>Novel sulphate-reducing endosymbionts in the free-living metamonad Anaeramoeba.</title>
        <authorList>
            <person name="Jerlstrom-Hultqvist J."/>
            <person name="Cepicka I."/>
            <person name="Gallot-Lavallee L."/>
            <person name="Salas-Leiva D."/>
            <person name="Curtis B.A."/>
            <person name="Zahonova K."/>
            <person name="Pipaliya S."/>
            <person name="Dacks J."/>
            <person name="Roger A.J."/>
        </authorList>
    </citation>
    <scope>NUCLEOTIDE SEQUENCE</scope>
    <source>
        <strain evidence="4">BMAN</strain>
    </source>
</reference>
<evidence type="ECO:0000259" key="3">
    <source>
        <dbReference type="PROSITE" id="PS51886"/>
    </source>
</evidence>
<accession>A0A9Q0RBJ7</accession>
<evidence type="ECO:0000313" key="4">
    <source>
        <dbReference type="EMBL" id="KAJ5072794.1"/>
    </source>
</evidence>
<dbReference type="AlphaFoldDB" id="A0A9Q0RBJ7"/>